<protein>
    <submittedName>
        <fullName evidence="3">Uncharacterized protein</fullName>
    </submittedName>
</protein>
<evidence type="ECO:0000256" key="1">
    <source>
        <dbReference type="SAM" id="SignalP"/>
    </source>
</evidence>
<reference evidence="3" key="1">
    <citation type="submission" date="2022-11" db="UniProtKB">
        <authorList>
            <consortium name="WormBaseParasite"/>
        </authorList>
    </citation>
    <scope>IDENTIFICATION</scope>
</reference>
<feature type="chain" id="PRO_5037171983" evidence="1">
    <location>
        <begin position="21"/>
        <end position="142"/>
    </location>
</feature>
<proteinExistence type="predicted"/>
<feature type="signal peptide" evidence="1">
    <location>
        <begin position="1"/>
        <end position="20"/>
    </location>
</feature>
<dbReference type="AlphaFoldDB" id="A0A914LY50"/>
<dbReference type="Proteomes" id="UP000887563">
    <property type="component" value="Unplaced"/>
</dbReference>
<accession>A0A914LY50</accession>
<keyword evidence="1" id="KW-0732">Signal</keyword>
<keyword evidence="2" id="KW-1185">Reference proteome</keyword>
<evidence type="ECO:0000313" key="3">
    <source>
        <dbReference type="WBParaSite" id="Minc3s00793g17434"/>
    </source>
</evidence>
<name>A0A914LY50_MELIC</name>
<organism evidence="2 3">
    <name type="scientific">Meloidogyne incognita</name>
    <name type="common">Southern root-knot nematode worm</name>
    <name type="synonym">Oxyuris incognita</name>
    <dbReference type="NCBI Taxonomy" id="6306"/>
    <lineage>
        <taxon>Eukaryota</taxon>
        <taxon>Metazoa</taxon>
        <taxon>Ecdysozoa</taxon>
        <taxon>Nematoda</taxon>
        <taxon>Chromadorea</taxon>
        <taxon>Rhabditida</taxon>
        <taxon>Tylenchina</taxon>
        <taxon>Tylenchomorpha</taxon>
        <taxon>Tylenchoidea</taxon>
        <taxon>Meloidogynidae</taxon>
        <taxon>Meloidogyninae</taxon>
        <taxon>Meloidogyne</taxon>
        <taxon>Meloidogyne incognita group</taxon>
    </lineage>
</organism>
<dbReference type="WBParaSite" id="Minc3s00793g17434">
    <property type="protein sequence ID" value="Minc3s00793g17434"/>
    <property type="gene ID" value="Minc3s00793g17434"/>
</dbReference>
<sequence length="142" mass="15934">MNFFVLFPFLLINFCYFTNAEKASIEKCDSIMETEYVKDCKCLQTDFPTCLKALISAGKCTKETYPTNPIEKPCSKMYSKCSSGKNDCEVGICSCFDAVVDCLVQDKCATIKSSVKRVRASDTAFGFNNLFDAHFEKLNEAK</sequence>
<evidence type="ECO:0000313" key="2">
    <source>
        <dbReference type="Proteomes" id="UP000887563"/>
    </source>
</evidence>